<dbReference type="Proteomes" id="UP001607302">
    <property type="component" value="Unassembled WGS sequence"/>
</dbReference>
<sequence>MLEVTTTTTTTTTTRIYTRVNVEEVGFTESNLATFRETQIVAVNGRTKLEANDGSSQCQNQMKFQQFQLSLFAVVSLYNILDKFNPGARQLINAGKAYLKALHGRRVEESAGLMEESRTNVNSHDTYVSSPVVSSFNIKISLK</sequence>
<gene>
    <name evidence="1" type="ORF">V1478_000842</name>
</gene>
<dbReference type="InterPro" id="IPR027267">
    <property type="entry name" value="AH/BAR_dom_sf"/>
</dbReference>
<organism evidence="1 2">
    <name type="scientific">Vespula squamosa</name>
    <name type="common">Southern yellow jacket</name>
    <name type="synonym">Wasp</name>
    <dbReference type="NCBI Taxonomy" id="30214"/>
    <lineage>
        <taxon>Eukaryota</taxon>
        <taxon>Metazoa</taxon>
        <taxon>Ecdysozoa</taxon>
        <taxon>Arthropoda</taxon>
        <taxon>Hexapoda</taxon>
        <taxon>Insecta</taxon>
        <taxon>Pterygota</taxon>
        <taxon>Neoptera</taxon>
        <taxon>Endopterygota</taxon>
        <taxon>Hymenoptera</taxon>
        <taxon>Apocrita</taxon>
        <taxon>Aculeata</taxon>
        <taxon>Vespoidea</taxon>
        <taxon>Vespidae</taxon>
        <taxon>Vespinae</taxon>
        <taxon>Vespula</taxon>
    </lineage>
</organism>
<keyword evidence="2" id="KW-1185">Reference proteome</keyword>
<dbReference type="Gene3D" id="1.20.1270.60">
    <property type="entry name" value="Arfaptin homology (AH) domain/BAR domain"/>
    <property type="match status" value="1"/>
</dbReference>
<proteinExistence type="predicted"/>
<dbReference type="EMBL" id="JAUDFV010000020">
    <property type="protein sequence ID" value="KAL2740701.1"/>
    <property type="molecule type" value="Genomic_DNA"/>
</dbReference>
<comment type="caution">
    <text evidence="1">The sequence shown here is derived from an EMBL/GenBank/DDBJ whole genome shotgun (WGS) entry which is preliminary data.</text>
</comment>
<evidence type="ECO:0000313" key="1">
    <source>
        <dbReference type="EMBL" id="KAL2740701.1"/>
    </source>
</evidence>
<reference evidence="1 2" key="1">
    <citation type="journal article" date="2024" name="Ann. Entomol. Soc. Am.">
        <title>Genomic analyses of the southern and eastern yellowjacket wasps (Hymenoptera: Vespidae) reveal evolutionary signatures of social life.</title>
        <authorList>
            <person name="Catto M.A."/>
            <person name="Caine P.B."/>
            <person name="Orr S.E."/>
            <person name="Hunt B.G."/>
            <person name="Goodisman M.A.D."/>
        </authorList>
    </citation>
    <scope>NUCLEOTIDE SEQUENCE [LARGE SCALE GENOMIC DNA]</scope>
    <source>
        <strain evidence="1">233</strain>
        <tissue evidence="1">Head and thorax</tissue>
    </source>
</reference>
<dbReference type="SUPFAM" id="SSF103657">
    <property type="entry name" value="BAR/IMD domain-like"/>
    <property type="match status" value="1"/>
</dbReference>
<evidence type="ECO:0000313" key="2">
    <source>
        <dbReference type="Proteomes" id="UP001607302"/>
    </source>
</evidence>
<accession>A0ABD2C6M4</accession>
<dbReference type="AlphaFoldDB" id="A0ABD2C6M4"/>
<name>A0ABD2C6M4_VESSQ</name>
<feature type="non-terminal residue" evidence="1">
    <location>
        <position position="143"/>
    </location>
</feature>
<protein>
    <submittedName>
        <fullName evidence="1">Trichohyalin isoform X1</fullName>
    </submittedName>
</protein>